<evidence type="ECO:0000313" key="1">
    <source>
        <dbReference type="EMBL" id="AFB83956.1"/>
    </source>
</evidence>
<dbReference type="RefSeq" id="YP_007007922.1">
    <property type="nucleotide sequence ID" value="NC_019529.1"/>
</dbReference>
<protein>
    <submittedName>
        <fullName evidence="1">Uncharacterized protein</fullName>
    </submittedName>
</protein>
<evidence type="ECO:0000313" key="2">
    <source>
        <dbReference type="Proteomes" id="UP000007520"/>
    </source>
</evidence>
<dbReference type="GeneID" id="14013365"/>
<proteinExistence type="predicted"/>
<dbReference type="Proteomes" id="UP000007520">
    <property type="component" value="Segment"/>
</dbReference>
<name>H6WXJ0_9CAUD</name>
<dbReference type="EMBL" id="JQ340389">
    <property type="protein sequence ID" value="AFB83956.1"/>
    <property type="molecule type" value="Genomic_DNA"/>
</dbReference>
<sequence length="133" mass="15314">MANIDQFAKKFSVLSLEEKQQLLDLVKLDKIKAEFEKHKKSLSEKGYSIASHNGCYTWASFNKNILEDEPTLHITLHRTDLGEWRCEISHMIGLVKVTSGEFCYPHDNFEKFFESKVEAVAKSSAHLQPRSQI</sequence>
<gene>
    <name evidence="1" type="ORF">pVp-1_0099</name>
</gene>
<accession>H6WXJ0</accession>
<dbReference type="KEGG" id="vg:14013365"/>
<keyword evidence="2" id="KW-1185">Reference proteome</keyword>
<organism evidence="1 2">
    <name type="scientific">Vibrio phage pVp-1</name>
    <dbReference type="NCBI Taxonomy" id="1150989"/>
    <lineage>
        <taxon>Viruses</taxon>
        <taxon>Duplodnaviria</taxon>
        <taxon>Heunggongvirae</taxon>
        <taxon>Uroviricota</taxon>
        <taxon>Caudoviricetes</taxon>
        <taxon>Demerecviridae</taxon>
        <taxon>Ermolyevavirinae</taxon>
        <taxon>Vipunavirus</taxon>
        <taxon>Vipunavirus pVp1</taxon>
    </lineage>
</organism>
<reference evidence="1 2" key="1">
    <citation type="journal article" date="2012" name="J. Virol.">
        <title>Complete Genome Sequence of a Novel Marine Siphovirus, pVp-1, Infecting Vibrio parahaemolyticus.</title>
        <authorList>
            <person name="Kim J.H."/>
            <person name="Jun J.W."/>
            <person name="Choresca C.H."/>
            <person name="Shin S.P."/>
            <person name="Han J.E."/>
            <person name="Park S.C."/>
        </authorList>
    </citation>
    <scope>NUCLEOTIDE SEQUENCE [LARGE SCALE GENOMIC DNA]</scope>
</reference>